<keyword evidence="3" id="KW-1185">Reference proteome</keyword>
<sequence>MGMLLCLPAAQGGFTGFLQHSHAVTQFAGARSEEDARHLLAATSLLQSCTELSKQIPGLTADRPGRINPSKDTSRDGQVRSCHPLCALIDPGSGWCKRGRYECCPVQDGPGRLSDYAHCATVSLRSEEASHIIGASLCSSSTVRRRVDRTTFRPTVTRQNPSGRMRVKADQ</sequence>
<dbReference type="Proteomes" id="UP001153269">
    <property type="component" value="Unassembled WGS sequence"/>
</dbReference>
<reference evidence="2" key="1">
    <citation type="submission" date="2020-03" db="EMBL/GenBank/DDBJ databases">
        <authorList>
            <person name="Weist P."/>
        </authorList>
    </citation>
    <scope>NUCLEOTIDE SEQUENCE</scope>
</reference>
<dbReference type="EMBL" id="CADEAL010003152">
    <property type="protein sequence ID" value="CAB1443653.1"/>
    <property type="molecule type" value="Genomic_DNA"/>
</dbReference>
<protein>
    <submittedName>
        <fullName evidence="2">Uncharacterized protein</fullName>
    </submittedName>
</protein>
<comment type="caution">
    <text evidence="2">The sequence shown here is derived from an EMBL/GenBank/DDBJ whole genome shotgun (WGS) entry which is preliminary data.</text>
</comment>
<proteinExistence type="predicted"/>
<dbReference type="AlphaFoldDB" id="A0A9N7YXK7"/>
<feature type="non-terminal residue" evidence="2">
    <location>
        <position position="1"/>
    </location>
</feature>
<organism evidence="2 3">
    <name type="scientific">Pleuronectes platessa</name>
    <name type="common">European plaice</name>
    <dbReference type="NCBI Taxonomy" id="8262"/>
    <lineage>
        <taxon>Eukaryota</taxon>
        <taxon>Metazoa</taxon>
        <taxon>Chordata</taxon>
        <taxon>Craniata</taxon>
        <taxon>Vertebrata</taxon>
        <taxon>Euteleostomi</taxon>
        <taxon>Actinopterygii</taxon>
        <taxon>Neopterygii</taxon>
        <taxon>Teleostei</taxon>
        <taxon>Neoteleostei</taxon>
        <taxon>Acanthomorphata</taxon>
        <taxon>Carangaria</taxon>
        <taxon>Pleuronectiformes</taxon>
        <taxon>Pleuronectoidei</taxon>
        <taxon>Pleuronectidae</taxon>
        <taxon>Pleuronectes</taxon>
    </lineage>
</organism>
<gene>
    <name evidence="2" type="ORF">PLEPLA_LOCUS31369</name>
</gene>
<feature type="region of interest" description="Disordered" evidence="1">
    <location>
        <begin position="59"/>
        <end position="78"/>
    </location>
</feature>
<name>A0A9N7YXK7_PLEPL</name>
<evidence type="ECO:0000313" key="2">
    <source>
        <dbReference type="EMBL" id="CAB1443653.1"/>
    </source>
</evidence>
<evidence type="ECO:0000313" key="3">
    <source>
        <dbReference type="Proteomes" id="UP001153269"/>
    </source>
</evidence>
<accession>A0A9N7YXK7</accession>
<evidence type="ECO:0000256" key="1">
    <source>
        <dbReference type="SAM" id="MobiDB-lite"/>
    </source>
</evidence>